<proteinExistence type="predicted"/>
<dbReference type="EMBL" id="CM004395">
    <property type="protein sequence ID" value="OAY40534.1"/>
    <property type="molecule type" value="Genomic_DNA"/>
</dbReference>
<keyword evidence="1" id="KW-0812">Transmembrane</keyword>
<accession>A0A2C9V8V0</accession>
<evidence type="ECO:0000256" key="1">
    <source>
        <dbReference type="SAM" id="Phobius"/>
    </source>
</evidence>
<dbReference type="AlphaFoldDB" id="A0A2C9V8V0"/>
<keyword evidence="4" id="KW-1185">Reference proteome</keyword>
<reference evidence="4" key="1">
    <citation type="journal article" date="2016" name="Nat. Biotechnol.">
        <title>Sequencing wild and cultivated cassava and related species reveals extensive interspecific hybridization and genetic diversity.</title>
        <authorList>
            <person name="Bredeson J.V."/>
            <person name="Lyons J.B."/>
            <person name="Prochnik S.E."/>
            <person name="Wu G.A."/>
            <person name="Ha C.M."/>
            <person name="Edsinger-Gonzales E."/>
            <person name="Grimwood J."/>
            <person name="Schmutz J."/>
            <person name="Rabbi I.Y."/>
            <person name="Egesi C."/>
            <person name="Nauluvula P."/>
            <person name="Lebot V."/>
            <person name="Ndunguru J."/>
            <person name="Mkamilo G."/>
            <person name="Bart R.S."/>
            <person name="Setter T.L."/>
            <person name="Gleadow R.M."/>
            <person name="Kulakow P."/>
            <person name="Ferguson M.E."/>
            <person name="Rounsley S."/>
            <person name="Rokhsar D.S."/>
        </authorList>
    </citation>
    <scope>NUCLEOTIDE SEQUENCE [LARGE SCALE GENOMIC DNA]</scope>
    <source>
        <strain evidence="4">cv. AM560-2</strain>
    </source>
</reference>
<dbReference type="Proteomes" id="UP000091857">
    <property type="component" value="Chromosome 9"/>
</dbReference>
<feature type="signal peptide" evidence="2">
    <location>
        <begin position="1"/>
        <end position="27"/>
    </location>
</feature>
<dbReference type="PANTHER" id="PTHR33659:SF15">
    <property type="match status" value="1"/>
</dbReference>
<evidence type="ECO:0000313" key="3">
    <source>
        <dbReference type="EMBL" id="OAY40534.1"/>
    </source>
</evidence>
<evidence type="ECO:0000313" key="4">
    <source>
        <dbReference type="Proteomes" id="UP000091857"/>
    </source>
</evidence>
<protein>
    <submittedName>
        <fullName evidence="3">Uncharacterized protein</fullName>
    </submittedName>
</protein>
<dbReference type="PANTHER" id="PTHR33659">
    <property type="entry name" value="PROTEIN, PUTATIVE-RELATED-RELATED"/>
    <property type="match status" value="1"/>
</dbReference>
<name>A0A2C9V8V0_MANES</name>
<comment type="caution">
    <text evidence="3">The sequence shown here is derived from an EMBL/GenBank/DDBJ whole genome shotgun (WGS) entry which is preliminary data.</text>
</comment>
<keyword evidence="2" id="KW-0732">Signal</keyword>
<evidence type="ECO:0000256" key="2">
    <source>
        <dbReference type="SAM" id="SignalP"/>
    </source>
</evidence>
<feature type="transmembrane region" description="Helical" evidence="1">
    <location>
        <begin position="43"/>
        <end position="64"/>
    </location>
</feature>
<keyword evidence="1" id="KW-0472">Membrane</keyword>
<dbReference type="Gramene" id="Manes.09G029600.1.v8.1">
    <property type="protein sequence ID" value="Manes.09G029600.1.v8.1.CDS.1"/>
    <property type="gene ID" value="Manes.09G029600.v8.1"/>
</dbReference>
<organism evidence="3 4">
    <name type="scientific">Manihot esculenta</name>
    <name type="common">Cassava</name>
    <name type="synonym">Jatropha manihot</name>
    <dbReference type="NCBI Taxonomy" id="3983"/>
    <lineage>
        <taxon>Eukaryota</taxon>
        <taxon>Viridiplantae</taxon>
        <taxon>Streptophyta</taxon>
        <taxon>Embryophyta</taxon>
        <taxon>Tracheophyta</taxon>
        <taxon>Spermatophyta</taxon>
        <taxon>Magnoliopsida</taxon>
        <taxon>eudicotyledons</taxon>
        <taxon>Gunneridae</taxon>
        <taxon>Pentapetalae</taxon>
        <taxon>rosids</taxon>
        <taxon>fabids</taxon>
        <taxon>Malpighiales</taxon>
        <taxon>Euphorbiaceae</taxon>
        <taxon>Crotonoideae</taxon>
        <taxon>Manihoteae</taxon>
        <taxon>Manihot</taxon>
    </lineage>
</organism>
<sequence length="66" mass="6642">MAQIRSFNAFVVASMAAIFLAATCVSAQTAAAPAPSMDNGAGFSLPVSTAIVASSLVLSFVALLRH</sequence>
<feature type="chain" id="PRO_5013016783" evidence="2">
    <location>
        <begin position="28"/>
        <end position="66"/>
    </location>
</feature>
<keyword evidence="1" id="KW-1133">Transmembrane helix</keyword>
<gene>
    <name evidence="3" type="ORF">MANES_09G029600v8</name>
</gene>